<dbReference type="InterPro" id="IPR002933">
    <property type="entry name" value="Peptidase_M20"/>
</dbReference>
<dbReference type="GO" id="GO:0006508">
    <property type="term" value="P:proteolysis"/>
    <property type="evidence" value="ECO:0007669"/>
    <property type="project" value="UniProtKB-KW"/>
</dbReference>
<dbReference type="PANTHER" id="PTHR43270:SF12">
    <property type="entry name" value="SUCCINYL-DIAMINOPIMELATE DESUCCINYLASE"/>
    <property type="match status" value="1"/>
</dbReference>
<keyword evidence="2" id="KW-0479">Metal-binding</keyword>
<dbReference type="Proteomes" id="UP000019028">
    <property type="component" value="Chromosome"/>
</dbReference>
<keyword evidence="1" id="KW-0645">Protease</keyword>
<evidence type="ECO:0000313" key="5">
    <source>
        <dbReference type="EMBL" id="AHF76625.1"/>
    </source>
</evidence>
<dbReference type="SUPFAM" id="SSF55031">
    <property type="entry name" value="Bacterial exopeptidase dimerisation domain"/>
    <property type="match status" value="1"/>
</dbReference>
<dbReference type="PATRIC" id="fig|1239307.3.peg.1703"/>
<gene>
    <name evidence="5" type="ORF">Sant_1567</name>
</gene>
<keyword evidence="3" id="KW-0378">Hydrolase</keyword>
<dbReference type="Pfam" id="PF07687">
    <property type="entry name" value="M20_dimer"/>
    <property type="match status" value="1"/>
</dbReference>
<evidence type="ECO:0000256" key="3">
    <source>
        <dbReference type="ARBA" id="ARBA00022801"/>
    </source>
</evidence>
<dbReference type="NCBIfam" id="NF006579">
    <property type="entry name" value="PRK09104.1"/>
    <property type="match status" value="1"/>
</dbReference>
<dbReference type="InterPro" id="IPR036264">
    <property type="entry name" value="Bact_exopeptidase_dim_dom"/>
</dbReference>
<dbReference type="GO" id="GO:0046872">
    <property type="term" value="F:metal ion binding"/>
    <property type="evidence" value="ECO:0007669"/>
    <property type="project" value="UniProtKB-KW"/>
</dbReference>
<evidence type="ECO:0000256" key="2">
    <source>
        <dbReference type="ARBA" id="ARBA00022723"/>
    </source>
</evidence>
<proteinExistence type="predicted"/>
<dbReference type="Pfam" id="PF01546">
    <property type="entry name" value="Peptidase_M20"/>
    <property type="match status" value="1"/>
</dbReference>
<dbReference type="InterPro" id="IPR011650">
    <property type="entry name" value="Peptidase_M20_dimer"/>
</dbReference>
<dbReference type="HOGENOM" id="CLU_029469_2_1_6"/>
<protein>
    <submittedName>
        <fullName evidence="5">Peptidase dimerization domain-containing protein</fullName>
    </submittedName>
</protein>
<dbReference type="PANTHER" id="PTHR43270">
    <property type="entry name" value="BETA-ALA-HIS DIPEPTIDASE"/>
    <property type="match status" value="1"/>
</dbReference>
<organism evidence="5 6">
    <name type="scientific">Sodalis praecaptivus</name>
    <dbReference type="NCBI Taxonomy" id="1239307"/>
    <lineage>
        <taxon>Bacteria</taxon>
        <taxon>Pseudomonadati</taxon>
        <taxon>Pseudomonadota</taxon>
        <taxon>Gammaproteobacteria</taxon>
        <taxon>Enterobacterales</taxon>
        <taxon>Bruguierivoracaceae</taxon>
        <taxon>Sodalis</taxon>
    </lineage>
</organism>
<evidence type="ECO:0000259" key="4">
    <source>
        <dbReference type="Pfam" id="PF07687"/>
    </source>
</evidence>
<dbReference type="AlphaFoldDB" id="W0HWP4"/>
<reference evidence="5 6" key="1">
    <citation type="journal article" date="2014" name="Genome Biol. Evol.">
        <title>Genome degeneration and adaptation in a nascent stage of symbiosis.</title>
        <authorList>
            <person name="Oakeson K.F."/>
            <person name="Gil R."/>
            <person name="Clayton A.L."/>
            <person name="Dunn D.M."/>
            <person name="von Niederhausern A.C."/>
            <person name="Hamil C."/>
            <person name="Aoyagi A."/>
            <person name="Duval B."/>
            <person name="Baca A."/>
            <person name="Silva F.J."/>
            <person name="Vallier A."/>
            <person name="Jackson D.G."/>
            <person name="Latorre A."/>
            <person name="Weiss R.B."/>
            <person name="Heddi A."/>
            <person name="Moya A."/>
            <person name="Dale C."/>
        </authorList>
    </citation>
    <scope>NUCLEOTIDE SEQUENCE [LARGE SCALE GENOMIC DNA]</scope>
    <source>
        <strain evidence="5 6">HS1</strain>
    </source>
</reference>
<name>W0HWP4_9GAMM</name>
<dbReference type="OrthoDB" id="9761532at2"/>
<sequence length="457" mass="49416">MNWPDYLQQHQPAFIAQLTALLRIPSVSADPALRPEVWRCARWLAQRLTDAGLEAVSVDPAGDFPMLYGEWLHAAGAPTILIYGHFDVQPPGEAQLWRHPPFEPWIEQGRLYGRGASDDKGNLLAPVLAIEAMLRTLGRLPVNVKVLLEGQEEILSPDLPAFIHRHQARLACDLAVSADGWQWSETEADLRTGLRGLCALEVTVTGPRQELHAGSHGGAVANPIQALATLIAGLHDAEGRVRVPGFYRDVRPLTAAERAALRAIPFSAADYLARTGAPALVGEAGFSALERIGARPTLEVNGITGGYRGPGVMTIIPAHASAKITCRLVPDQQPDAIAQAVADALRQRAPAGVRVTVTVLPNAARPYRMALDHPGNVAAARVLRRLYGREPYYTKSGGSIAILALLEQTLGVATVIFGFGLPDENFHAPNEFFRLAQFARAQLAWGQLLEELAVNAR</sequence>
<dbReference type="Gene3D" id="3.30.70.360">
    <property type="match status" value="1"/>
</dbReference>
<feature type="domain" description="Peptidase M20 dimerisation" evidence="4">
    <location>
        <begin position="192"/>
        <end position="351"/>
    </location>
</feature>
<dbReference type="EMBL" id="CP006569">
    <property type="protein sequence ID" value="AHF76625.1"/>
    <property type="molecule type" value="Genomic_DNA"/>
</dbReference>
<dbReference type="InterPro" id="IPR051458">
    <property type="entry name" value="Cyt/Met_Dipeptidase"/>
</dbReference>
<evidence type="ECO:0000256" key="1">
    <source>
        <dbReference type="ARBA" id="ARBA00022670"/>
    </source>
</evidence>
<dbReference type="NCBIfam" id="NF006053">
    <property type="entry name" value="PRK08201.1"/>
    <property type="match status" value="1"/>
</dbReference>
<dbReference type="SUPFAM" id="SSF53187">
    <property type="entry name" value="Zn-dependent exopeptidases"/>
    <property type="match status" value="1"/>
</dbReference>
<accession>W0HWP4</accession>
<dbReference type="KEGG" id="sod:Sant_1567"/>
<keyword evidence="6" id="KW-1185">Reference proteome</keyword>
<dbReference type="RefSeq" id="WP_025421760.1">
    <property type="nucleotide sequence ID" value="NZ_CP006569.1"/>
</dbReference>
<evidence type="ECO:0000313" key="6">
    <source>
        <dbReference type="Proteomes" id="UP000019028"/>
    </source>
</evidence>
<dbReference type="GO" id="GO:0008233">
    <property type="term" value="F:peptidase activity"/>
    <property type="evidence" value="ECO:0007669"/>
    <property type="project" value="UniProtKB-KW"/>
</dbReference>
<dbReference type="Gene3D" id="3.40.630.10">
    <property type="entry name" value="Zn peptidases"/>
    <property type="match status" value="1"/>
</dbReference>